<evidence type="ECO:0000256" key="1">
    <source>
        <dbReference type="ARBA" id="ARBA00004123"/>
    </source>
</evidence>
<dbReference type="InterPro" id="IPR014813">
    <property type="entry name" value="Gnl3_N_dom"/>
</dbReference>
<protein>
    <submittedName>
        <fullName evidence="5">SJCHGC07261 protein</fullName>
    </submittedName>
</protein>
<keyword evidence="3" id="KW-0175">Coiled coil</keyword>
<reference evidence="5" key="1">
    <citation type="submission" date="2004-11" db="EMBL/GenBank/DDBJ databases">
        <title>The full-length cDNA sequences of Schistosoma japonicum genes.</title>
        <authorList>
            <person name="Han Z."/>
        </authorList>
    </citation>
    <scope>NUCLEOTIDE SEQUENCE</scope>
</reference>
<evidence type="ECO:0000313" key="5">
    <source>
        <dbReference type="EMBL" id="AAW26754.1"/>
    </source>
</evidence>
<dbReference type="GO" id="GO:0005634">
    <property type="term" value="C:nucleus"/>
    <property type="evidence" value="ECO:0007669"/>
    <property type="project" value="UniProtKB-SubCell"/>
</dbReference>
<evidence type="ECO:0000259" key="4">
    <source>
        <dbReference type="Pfam" id="PF08701"/>
    </source>
</evidence>
<accession>Q5DBQ2</accession>
<evidence type="ECO:0000256" key="2">
    <source>
        <dbReference type="ARBA" id="ARBA00023242"/>
    </source>
</evidence>
<proteinExistence type="evidence at transcript level"/>
<evidence type="ECO:0000256" key="3">
    <source>
        <dbReference type="SAM" id="Coils"/>
    </source>
</evidence>
<reference evidence="5" key="2">
    <citation type="journal article" date="2006" name="PLoS Pathog.">
        <title>New perspectives on host-parasite interplay by comparative transcriptomic and proteomic analyses of Schistosoma japonicum.</title>
        <authorList>
            <person name="Liu F."/>
            <person name="Lu J."/>
            <person name="Hu W."/>
            <person name="Wang S.Y."/>
            <person name="Cui S.J."/>
            <person name="Chi M."/>
            <person name="Yan Q."/>
            <person name="Wang X.R."/>
            <person name="Song H.D."/>
            <person name="Xu X.N."/>
            <person name="Wang J.J."/>
            <person name="Zhang X.L."/>
            <person name="Zhang X."/>
            <person name="Wang Z.Q."/>
            <person name="Xue C.L."/>
            <person name="Brindley P.J."/>
            <person name="McManus D.P."/>
            <person name="Yang P.Y."/>
            <person name="Feng Z."/>
            <person name="Chen Z."/>
            <person name="Han Z.G."/>
        </authorList>
    </citation>
    <scope>NUCLEOTIDE SEQUENCE</scope>
</reference>
<dbReference type="AlphaFoldDB" id="Q5DBQ2"/>
<dbReference type="EMBL" id="AY815022">
    <property type="protein sequence ID" value="AAW26754.1"/>
    <property type="molecule type" value="mRNA"/>
</dbReference>
<dbReference type="Pfam" id="PF08701">
    <property type="entry name" value="GN3L_Grn1"/>
    <property type="match status" value="1"/>
</dbReference>
<feature type="domain" description="Guanine nucleotide-binding protein-like 3 N-terminal" evidence="4">
    <location>
        <begin position="15"/>
        <end position="81"/>
    </location>
</feature>
<feature type="coiled-coil region" evidence="3">
    <location>
        <begin position="26"/>
        <end position="77"/>
    </location>
</feature>
<name>Q5DBQ2_SCHJA</name>
<comment type="subcellular location">
    <subcellularLocation>
        <location evidence="1">Nucleus</location>
    </subcellularLocation>
</comment>
<organism evidence="5">
    <name type="scientific">Schistosoma japonicum</name>
    <name type="common">Blood fluke</name>
    <dbReference type="NCBI Taxonomy" id="6182"/>
    <lineage>
        <taxon>Eukaryota</taxon>
        <taxon>Metazoa</taxon>
        <taxon>Spiralia</taxon>
        <taxon>Lophotrochozoa</taxon>
        <taxon>Platyhelminthes</taxon>
        <taxon>Trematoda</taxon>
        <taxon>Digenea</taxon>
        <taxon>Strigeidida</taxon>
        <taxon>Schistosomatoidea</taxon>
        <taxon>Schistosomatidae</taxon>
        <taxon>Schistosoma</taxon>
    </lineage>
</organism>
<sequence length="101" mass="12223">MVRKCLKKKSKRITCHKRYKIIRKVKEHHRKLRKEAKKNLNRHTKKDPGVPNILPFKESFLKDVADAKMKLEEARLRNLEYLHTDKSPSHEVMHFHCSVRR</sequence>
<keyword evidence="2" id="KW-0539">Nucleus</keyword>